<keyword evidence="2" id="KW-1185">Reference proteome</keyword>
<gene>
    <name evidence="1" type="ORF">H5410_037945</name>
</gene>
<name>A0A9J5Y8N1_SOLCO</name>
<protein>
    <submittedName>
        <fullName evidence="1">Uncharacterized protein</fullName>
    </submittedName>
</protein>
<reference evidence="1 2" key="1">
    <citation type="submission" date="2020-09" db="EMBL/GenBank/DDBJ databases">
        <title>De no assembly of potato wild relative species, Solanum commersonii.</title>
        <authorList>
            <person name="Cho K."/>
        </authorList>
    </citation>
    <scope>NUCLEOTIDE SEQUENCE [LARGE SCALE GENOMIC DNA]</scope>
    <source>
        <strain evidence="1">LZ3.2</strain>
        <tissue evidence="1">Leaf</tissue>
    </source>
</reference>
<evidence type="ECO:0000313" key="2">
    <source>
        <dbReference type="Proteomes" id="UP000824120"/>
    </source>
</evidence>
<dbReference type="EMBL" id="JACXVP010000007">
    <property type="protein sequence ID" value="KAG5596713.1"/>
    <property type="molecule type" value="Genomic_DNA"/>
</dbReference>
<feature type="non-terminal residue" evidence="1">
    <location>
        <position position="84"/>
    </location>
</feature>
<accession>A0A9J5Y8N1</accession>
<proteinExistence type="predicted"/>
<evidence type="ECO:0000313" key="1">
    <source>
        <dbReference type="EMBL" id="KAG5596713.1"/>
    </source>
</evidence>
<comment type="caution">
    <text evidence="1">The sequence shown here is derived from an EMBL/GenBank/DDBJ whole genome shotgun (WGS) entry which is preliminary data.</text>
</comment>
<dbReference type="Proteomes" id="UP000824120">
    <property type="component" value="Chromosome 7"/>
</dbReference>
<organism evidence="1 2">
    <name type="scientific">Solanum commersonii</name>
    <name type="common">Commerson's wild potato</name>
    <name type="synonym">Commerson's nightshade</name>
    <dbReference type="NCBI Taxonomy" id="4109"/>
    <lineage>
        <taxon>Eukaryota</taxon>
        <taxon>Viridiplantae</taxon>
        <taxon>Streptophyta</taxon>
        <taxon>Embryophyta</taxon>
        <taxon>Tracheophyta</taxon>
        <taxon>Spermatophyta</taxon>
        <taxon>Magnoliopsida</taxon>
        <taxon>eudicotyledons</taxon>
        <taxon>Gunneridae</taxon>
        <taxon>Pentapetalae</taxon>
        <taxon>asterids</taxon>
        <taxon>lamiids</taxon>
        <taxon>Solanales</taxon>
        <taxon>Solanaceae</taxon>
        <taxon>Solanoideae</taxon>
        <taxon>Solaneae</taxon>
        <taxon>Solanum</taxon>
    </lineage>
</organism>
<sequence>MTFSWLYSSSSLVRASGHPSLDGMLHSSMEIAPEIASSFHLFKPWGRVSVWVEGSRYPMELVKAGTSAIYFLLNNQDYIKLVQV</sequence>
<dbReference type="AlphaFoldDB" id="A0A9J5Y8N1"/>